<evidence type="ECO:0000313" key="1">
    <source>
        <dbReference type="EMBL" id="EQD54504.1"/>
    </source>
</evidence>
<dbReference type="SUPFAM" id="SSF52540">
    <property type="entry name" value="P-loop containing nucleoside triphosphate hydrolases"/>
    <property type="match status" value="1"/>
</dbReference>
<protein>
    <submittedName>
        <fullName evidence="1">ATP/GTP binding protein</fullName>
    </submittedName>
</protein>
<reference evidence="1" key="1">
    <citation type="submission" date="2013-08" db="EMBL/GenBank/DDBJ databases">
        <authorList>
            <person name="Mendez C."/>
            <person name="Richter M."/>
            <person name="Ferrer M."/>
            <person name="Sanchez J."/>
        </authorList>
    </citation>
    <scope>NUCLEOTIDE SEQUENCE</scope>
</reference>
<dbReference type="EMBL" id="AUZX01008799">
    <property type="protein sequence ID" value="EQD54504.1"/>
    <property type="molecule type" value="Genomic_DNA"/>
</dbReference>
<reference evidence="1" key="2">
    <citation type="journal article" date="2014" name="ISME J.">
        <title>Microbial stratification in low pH oxic and suboxic macroscopic growths along an acid mine drainage.</title>
        <authorList>
            <person name="Mendez-Garcia C."/>
            <person name="Mesa V."/>
            <person name="Sprenger R.R."/>
            <person name="Richter M."/>
            <person name="Diez M.S."/>
            <person name="Solano J."/>
            <person name="Bargiela R."/>
            <person name="Golyshina O.V."/>
            <person name="Manteca A."/>
            <person name="Ramos J.L."/>
            <person name="Gallego J.R."/>
            <person name="Llorente I."/>
            <person name="Martins Dos Santos V.A."/>
            <person name="Jensen O.N."/>
            <person name="Pelaez A.I."/>
            <person name="Sanchez J."/>
            <person name="Ferrer M."/>
        </authorList>
    </citation>
    <scope>NUCLEOTIDE SEQUENCE</scope>
</reference>
<organism evidence="1">
    <name type="scientific">mine drainage metagenome</name>
    <dbReference type="NCBI Taxonomy" id="410659"/>
    <lineage>
        <taxon>unclassified sequences</taxon>
        <taxon>metagenomes</taxon>
        <taxon>ecological metagenomes</taxon>
    </lineage>
</organism>
<dbReference type="AlphaFoldDB" id="T1BMF9"/>
<dbReference type="Gene3D" id="3.40.50.300">
    <property type="entry name" value="P-loop containing nucleotide triphosphate hydrolases"/>
    <property type="match status" value="1"/>
</dbReference>
<proteinExistence type="predicted"/>
<comment type="caution">
    <text evidence="1">The sequence shown here is derived from an EMBL/GenBank/DDBJ whole genome shotgun (WGS) entry which is preliminary data.</text>
</comment>
<sequence length="77" mass="8597">MTVPYIERYADQIIPRLMGSLPALLLVGPRATGKTTTARRYCRSVARLDRPAEAAAFRADPDSALRALQEPLLLDEW</sequence>
<accession>T1BMF9</accession>
<feature type="non-terminal residue" evidence="1">
    <location>
        <position position="77"/>
    </location>
</feature>
<gene>
    <name evidence="1" type="ORF">B1A_12169</name>
</gene>
<name>T1BMF9_9ZZZZ</name>
<dbReference type="InterPro" id="IPR027417">
    <property type="entry name" value="P-loop_NTPase"/>
</dbReference>